<organism evidence="12 13">
    <name type="scientific">Drosophila albomicans</name>
    <name type="common">Fruit fly</name>
    <dbReference type="NCBI Taxonomy" id="7291"/>
    <lineage>
        <taxon>Eukaryota</taxon>
        <taxon>Metazoa</taxon>
        <taxon>Ecdysozoa</taxon>
        <taxon>Arthropoda</taxon>
        <taxon>Hexapoda</taxon>
        <taxon>Insecta</taxon>
        <taxon>Pterygota</taxon>
        <taxon>Neoptera</taxon>
        <taxon>Endopterygota</taxon>
        <taxon>Diptera</taxon>
        <taxon>Brachycera</taxon>
        <taxon>Muscomorpha</taxon>
        <taxon>Ephydroidea</taxon>
        <taxon>Drosophilidae</taxon>
        <taxon>Drosophila</taxon>
    </lineage>
</organism>
<dbReference type="FunFam" id="3.30.160.60:FF:002993">
    <property type="entry name" value="Blast:Transcription factor grauzone"/>
    <property type="match status" value="1"/>
</dbReference>
<feature type="domain" description="C2H2-type" evidence="10">
    <location>
        <begin position="524"/>
        <end position="551"/>
    </location>
</feature>
<accession>A0A6P8ZB41</accession>
<dbReference type="SMART" id="SM00868">
    <property type="entry name" value="zf-AD"/>
    <property type="match status" value="1"/>
</dbReference>
<protein>
    <submittedName>
        <fullName evidence="13">Transcription factor grauzone-like</fullName>
    </submittedName>
</protein>
<evidence type="ECO:0000256" key="1">
    <source>
        <dbReference type="ARBA" id="ARBA00022723"/>
    </source>
</evidence>
<keyword evidence="3 7" id="KW-0863">Zinc-finger</keyword>
<evidence type="ECO:0000259" key="11">
    <source>
        <dbReference type="PROSITE" id="PS51915"/>
    </source>
</evidence>
<feature type="region of interest" description="Disordered" evidence="9">
    <location>
        <begin position="161"/>
        <end position="263"/>
    </location>
</feature>
<evidence type="ECO:0000256" key="9">
    <source>
        <dbReference type="SAM" id="MobiDB-lite"/>
    </source>
</evidence>
<dbReference type="Proteomes" id="UP000515160">
    <property type="component" value="Chromosome X"/>
</dbReference>
<dbReference type="SMART" id="SM00355">
    <property type="entry name" value="ZnF_C2H2"/>
    <property type="match status" value="9"/>
</dbReference>
<dbReference type="InterPro" id="IPR012934">
    <property type="entry name" value="Znf_AD"/>
</dbReference>
<dbReference type="GO" id="GO:0005634">
    <property type="term" value="C:nucleus"/>
    <property type="evidence" value="ECO:0007669"/>
    <property type="project" value="InterPro"/>
</dbReference>
<dbReference type="InterPro" id="IPR036236">
    <property type="entry name" value="Znf_C2H2_sf"/>
</dbReference>
<reference evidence="13" key="1">
    <citation type="submission" date="2025-08" db="UniProtKB">
        <authorList>
            <consortium name="RefSeq"/>
        </authorList>
    </citation>
    <scope>IDENTIFICATION</scope>
    <source>
        <strain evidence="13">15112-1751.03</strain>
        <tissue evidence="13">Whole Adult</tissue>
    </source>
</reference>
<dbReference type="GO" id="GO:0008270">
    <property type="term" value="F:zinc ion binding"/>
    <property type="evidence" value="ECO:0007669"/>
    <property type="project" value="UniProtKB-UniRule"/>
</dbReference>
<feature type="compositionally biased region" description="Basic and acidic residues" evidence="9">
    <location>
        <begin position="198"/>
        <end position="209"/>
    </location>
</feature>
<dbReference type="PANTHER" id="PTHR24379:SF121">
    <property type="entry name" value="C2H2-TYPE DOMAIN-CONTAINING PROTEIN"/>
    <property type="match status" value="1"/>
</dbReference>
<feature type="binding site" evidence="8">
    <location>
        <position position="3"/>
    </location>
    <ligand>
        <name>Zn(2+)</name>
        <dbReference type="ChEBI" id="CHEBI:29105"/>
    </ligand>
</feature>
<dbReference type="PROSITE" id="PS51915">
    <property type="entry name" value="ZAD"/>
    <property type="match status" value="1"/>
</dbReference>
<evidence type="ECO:0000256" key="8">
    <source>
        <dbReference type="PROSITE-ProRule" id="PRU01263"/>
    </source>
</evidence>
<dbReference type="PROSITE" id="PS50157">
    <property type="entry name" value="ZINC_FINGER_C2H2_2"/>
    <property type="match status" value="7"/>
</dbReference>
<evidence type="ECO:0000256" key="2">
    <source>
        <dbReference type="ARBA" id="ARBA00022737"/>
    </source>
</evidence>
<feature type="domain" description="C2H2-type" evidence="10">
    <location>
        <begin position="496"/>
        <end position="524"/>
    </location>
</feature>
<name>A0A6P8ZB41_DROAB</name>
<keyword evidence="1 8" id="KW-0479">Metal-binding</keyword>
<evidence type="ECO:0000259" key="10">
    <source>
        <dbReference type="PROSITE" id="PS50157"/>
    </source>
</evidence>
<feature type="domain" description="C2H2-type" evidence="10">
    <location>
        <begin position="375"/>
        <end position="402"/>
    </location>
</feature>
<evidence type="ECO:0000313" key="12">
    <source>
        <dbReference type="Proteomes" id="UP000515160"/>
    </source>
</evidence>
<feature type="compositionally biased region" description="Low complexity" evidence="9">
    <location>
        <begin position="229"/>
        <end position="240"/>
    </location>
</feature>
<dbReference type="PANTHER" id="PTHR24379">
    <property type="entry name" value="KRAB AND ZINC FINGER DOMAIN-CONTAINING"/>
    <property type="match status" value="1"/>
</dbReference>
<evidence type="ECO:0000256" key="4">
    <source>
        <dbReference type="ARBA" id="ARBA00022833"/>
    </source>
</evidence>
<evidence type="ECO:0000256" key="3">
    <source>
        <dbReference type="ARBA" id="ARBA00022771"/>
    </source>
</evidence>
<feature type="binding site" evidence="8">
    <location>
        <position position="6"/>
    </location>
    <ligand>
        <name>Zn(2+)</name>
        <dbReference type="ChEBI" id="CHEBI:29105"/>
    </ligand>
</feature>
<evidence type="ECO:0000313" key="13">
    <source>
        <dbReference type="RefSeq" id="XP_034113582.1"/>
    </source>
</evidence>
<proteinExistence type="predicted"/>
<dbReference type="InterPro" id="IPR013087">
    <property type="entry name" value="Znf_C2H2_type"/>
</dbReference>
<dbReference type="SUPFAM" id="SSF57667">
    <property type="entry name" value="beta-beta-alpha zinc fingers"/>
    <property type="match status" value="3"/>
</dbReference>
<feature type="domain" description="C2H2-type" evidence="10">
    <location>
        <begin position="344"/>
        <end position="372"/>
    </location>
</feature>
<dbReference type="Gene3D" id="3.30.160.60">
    <property type="entry name" value="Classic Zinc Finger"/>
    <property type="match status" value="4"/>
</dbReference>
<keyword evidence="2" id="KW-0677">Repeat</keyword>
<dbReference type="OrthoDB" id="10039931at2759"/>
<feature type="domain" description="C2H2-type" evidence="10">
    <location>
        <begin position="404"/>
        <end position="432"/>
    </location>
</feature>
<gene>
    <name evidence="13" type="primary">LOC117573836</name>
</gene>
<dbReference type="GeneID" id="117573836"/>
<keyword evidence="4 8" id="KW-0862">Zinc</keyword>
<feature type="domain" description="C2H2-type" evidence="10">
    <location>
        <begin position="434"/>
        <end position="457"/>
    </location>
</feature>
<feature type="binding site" evidence="8">
    <location>
        <position position="49"/>
    </location>
    <ligand>
        <name>Zn(2+)</name>
        <dbReference type="ChEBI" id="CHEBI:29105"/>
    </ligand>
</feature>
<feature type="domain" description="ZAD" evidence="11">
    <location>
        <begin position="1"/>
        <end position="76"/>
    </location>
</feature>
<evidence type="ECO:0000256" key="5">
    <source>
        <dbReference type="ARBA" id="ARBA00023015"/>
    </source>
</evidence>
<dbReference type="Gene3D" id="3.40.1800.20">
    <property type="match status" value="1"/>
</dbReference>
<evidence type="ECO:0000256" key="6">
    <source>
        <dbReference type="ARBA" id="ARBA00023163"/>
    </source>
</evidence>
<feature type="binding site" evidence="8">
    <location>
        <position position="52"/>
    </location>
    <ligand>
        <name>Zn(2+)</name>
        <dbReference type="ChEBI" id="CHEBI:29105"/>
    </ligand>
</feature>
<keyword evidence="12" id="KW-1185">Reference proteome</keyword>
<keyword evidence="6" id="KW-0804">Transcription</keyword>
<dbReference type="Pfam" id="PF07776">
    <property type="entry name" value="zf-AD"/>
    <property type="match status" value="1"/>
</dbReference>
<dbReference type="PROSITE" id="PS00028">
    <property type="entry name" value="ZINC_FINGER_C2H2_1"/>
    <property type="match status" value="8"/>
</dbReference>
<dbReference type="AlphaFoldDB" id="A0A6P8ZB41"/>
<dbReference type="Pfam" id="PF00096">
    <property type="entry name" value="zf-C2H2"/>
    <property type="match status" value="2"/>
</dbReference>
<dbReference type="SUPFAM" id="SSF57716">
    <property type="entry name" value="Glucocorticoid receptor-like (DNA-binding domain)"/>
    <property type="match status" value="1"/>
</dbReference>
<feature type="domain" description="C2H2-type" evidence="10">
    <location>
        <begin position="552"/>
        <end position="580"/>
    </location>
</feature>
<evidence type="ECO:0000256" key="7">
    <source>
        <dbReference type="PROSITE-ProRule" id="PRU00042"/>
    </source>
</evidence>
<sequence length="653" mass="72931">MICRLCLCDLENSVSISIYSDAEHGLPKLIAKYLQLELSVNDNISSRLCTPCWRYLTEFEQFCIMVAEQQQMLLLKTEPEPPPEPAVVVWNTEATPGVGDSKLSLSFDNDVKDHILCEPEIDVNDQVAKQLNSDDDDDDDEDEDAGYADYAMEGDAFADEEEFEPVAPSTATPKQRKGKTRQTAAAKEVRSNVVTSLRESRARSRELRRNAAATAVTQTEPDPVPVPASAPKAATVTASPGATKRGRPKGAVKGAPPKVKRPKMDGEKLIAKRSSIKEMDDYIAANVKLDCCLCAAPLQNFIELKRHFRAAHKCTGYMECCNNRYKKRTLYVDHLHYHKDPQYFSCKPCRKNFLNRNSQDMHMLRFHSDQQQLVHQCGICEARFAKKFLLTMHIKGHKGTERTEACDTCSKTFRTKLELTAHVKRMHTSDFTLIICDICGVNFRSKANFLIHKKALHPDGPVAEVQCNLCSRWLRDERSLRKHLARHDDREGNNKYRCLLCSAEKASRVALSSHMRYHHSAKRHSCTLCGKEFKLPRALAEHMATHTGIDLYSCQFCTRTFKSHANMHNHKKKMHPNEWVRKYSQPSGQAAIAGGGGGGGGGGAAATMTTTLDAALDSPIPMEEEEEVTQQTASDASGSYHQFISNGGAVCPL</sequence>
<keyword evidence="5" id="KW-0805">Transcription regulation</keyword>
<dbReference type="RefSeq" id="XP_034113582.1">
    <property type="nucleotide sequence ID" value="XM_034257691.2"/>
</dbReference>